<sequence length="81" mass="9551">MTFSTSKGSFEKNGFKVRLTPETTNNDYGIYAVEDEKYNVLYFIICKNDNCSDEHFTTFEEAEKKFPFLLNETIEKENEKK</sequence>
<accession>A0A519BEQ2</accession>
<protein>
    <submittedName>
        <fullName evidence="1">Uncharacterized protein</fullName>
    </submittedName>
</protein>
<evidence type="ECO:0000313" key="2">
    <source>
        <dbReference type="Proteomes" id="UP000316562"/>
    </source>
</evidence>
<reference evidence="1 2" key="1">
    <citation type="journal article" date="2019" name="ISME J.">
        <title>Insights into ecological role of a new deltaproteobacterial order Candidatus Acidulodesulfobacterales by metagenomics and metatranscriptomics.</title>
        <authorList>
            <person name="Tan S."/>
            <person name="Liu J."/>
            <person name="Fang Y."/>
            <person name="Hedlund B.P."/>
            <person name="Lian Z.H."/>
            <person name="Huang L.Y."/>
            <person name="Li J.T."/>
            <person name="Huang L.N."/>
            <person name="Li W.J."/>
            <person name="Jiang H.C."/>
            <person name="Dong H.L."/>
            <person name="Shu W.S."/>
        </authorList>
    </citation>
    <scope>NUCLEOTIDE SEQUENCE [LARGE SCALE GENOMIC DNA]</scope>
    <source>
        <strain evidence="1">AP2</strain>
    </source>
</reference>
<proteinExistence type="predicted"/>
<dbReference type="Proteomes" id="UP000316562">
    <property type="component" value="Unassembled WGS sequence"/>
</dbReference>
<dbReference type="AlphaFoldDB" id="A0A519BEQ2"/>
<name>A0A519BEQ2_ACIG2</name>
<evidence type="ECO:0000313" key="1">
    <source>
        <dbReference type="EMBL" id="RZD15743.1"/>
    </source>
</evidence>
<organism evidence="1 2">
    <name type="scientific">Acididesulfobacter guangdongensis</name>
    <dbReference type="NCBI Taxonomy" id="2597225"/>
    <lineage>
        <taxon>Bacteria</taxon>
        <taxon>Deltaproteobacteria</taxon>
        <taxon>Candidatus Acidulodesulfobacterales</taxon>
        <taxon>Candidatus Acididesulfobacter</taxon>
    </lineage>
</organism>
<dbReference type="EMBL" id="SGBC01000004">
    <property type="protein sequence ID" value="RZD15743.1"/>
    <property type="molecule type" value="Genomic_DNA"/>
</dbReference>
<comment type="caution">
    <text evidence="1">The sequence shown here is derived from an EMBL/GenBank/DDBJ whole genome shotgun (WGS) entry which is preliminary data.</text>
</comment>
<gene>
    <name evidence="1" type="ORF">EVJ46_09495</name>
</gene>